<keyword evidence="3" id="KW-0255">Endonuclease</keyword>
<keyword evidence="4" id="KW-1185">Reference proteome</keyword>
<keyword evidence="2" id="KW-0238">DNA-binding</keyword>
<name>A0ABS5QYG6_9LACO</name>
<dbReference type="Proteomes" id="UP001519503">
    <property type="component" value="Unassembled WGS sequence"/>
</dbReference>
<accession>A0ABS5QYG6</accession>
<evidence type="ECO:0000313" key="3">
    <source>
        <dbReference type="EMBL" id="MBS9337334.1"/>
    </source>
</evidence>
<comment type="caution">
    <text evidence="3">The sequence shown here is derived from an EMBL/GenBank/DDBJ whole genome shotgun (WGS) entry which is preliminary data.</text>
</comment>
<sequence>MYFKDSHVNKSTMDYMKTYNVFRQGDIAFEGNKSKNFAYGRFVENTIGEGIVSHVFDVFRPRISFDSSYWKYFINYEPIMGRKLMRSTTKATMMSNLVAKDFLKQNVVVPKYVEQKKIGELLIEIELLLTLHRRT</sequence>
<gene>
    <name evidence="3" type="ORF">G6R30_02510</name>
</gene>
<evidence type="ECO:0000313" key="4">
    <source>
        <dbReference type="Proteomes" id="UP001519503"/>
    </source>
</evidence>
<keyword evidence="3" id="KW-0378">Hydrolase</keyword>
<dbReference type="InterPro" id="IPR044946">
    <property type="entry name" value="Restrct_endonuc_typeI_TRD_sf"/>
</dbReference>
<dbReference type="Gene3D" id="3.90.220.20">
    <property type="entry name" value="DNA methylase specificity domains"/>
    <property type="match status" value="1"/>
</dbReference>
<organism evidence="3 4">
    <name type="scientific">Fructobacillus parabroussonetiae</name>
    <dbReference type="NCBI Taxonomy" id="2713174"/>
    <lineage>
        <taxon>Bacteria</taxon>
        <taxon>Bacillati</taxon>
        <taxon>Bacillota</taxon>
        <taxon>Bacilli</taxon>
        <taxon>Lactobacillales</taxon>
        <taxon>Lactobacillaceae</taxon>
        <taxon>Fructobacillus</taxon>
    </lineage>
</organism>
<reference evidence="3 4" key="1">
    <citation type="submission" date="2020-02" db="EMBL/GenBank/DDBJ databases">
        <title>Fructobacillus sp. isolated from paper mulberry of Taiwan.</title>
        <authorList>
            <person name="Lin S.-T."/>
        </authorList>
    </citation>
    <scope>NUCLEOTIDE SEQUENCE [LARGE SCALE GENOMIC DNA]</scope>
    <source>
        <strain evidence="3 4">S1-1</strain>
    </source>
</reference>
<proteinExistence type="predicted"/>
<evidence type="ECO:0000256" key="1">
    <source>
        <dbReference type="ARBA" id="ARBA00022747"/>
    </source>
</evidence>
<protein>
    <submittedName>
        <fullName evidence="3">Restriction endonuclease subunit S</fullName>
    </submittedName>
</protein>
<dbReference type="EMBL" id="JAAMFL010000004">
    <property type="protein sequence ID" value="MBS9337334.1"/>
    <property type="molecule type" value="Genomic_DNA"/>
</dbReference>
<dbReference type="SUPFAM" id="SSF116734">
    <property type="entry name" value="DNA methylase specificity domain"/>
    <property type="match status" value="1"/>
</dbReference>
<keyword evidence="3" id="KW-0540">Nuclease</keyword>
<dbReference type="GO" id="GO:0004519">
    <property type="term" value="F:endonuclease activity"/>
    <property type="evidence" value="ECO:0007669"/>
    <property type="project" value="UniProtKB-KW"/>
</dbReference>
<evidence type="ECO:0000256" key="2">
    <source>
        <dbReference type="ARBA" id="ARBA00023125"/>
    </source>
</evidence>
<keyword evidence="1" id="KW-0680">Restriction system</keyword>